<dbReference type="Proteomes" id="UP000282311">
    <property type="component" value="Unassembled WGS sequence"/>
</dbReference>
<evidence type="ECO:0000256" key="5">
    <source>
        <dbReference type="ARBA" id="ARBA00022840"/>
    </source>
</evidence>
<protein>
    <recommendedName>
        <fullName evidence="6 8">Adenylate kinase</fullName>
        <shortName evidence="6">AK</shortName>
        <ecNumber evidence="6 8">2.7.4.3</ecNumber>
    </recommendedName>
    <alternativeName>
        <fullName evidence="6">ATP-AMP transphosphorylase</fullName>
    </alternativeName>
    <alternativeName>
        <fullName evidence="6">ATP:AMP phosphotransferase</fullName>
    </alternativeName>
    <alternativeName>
        <fullName evidence="6">Adenylate monophosphate kinase</fullName>
    </alternativeName>
</protein>
<dbReference type="AlphaFoldDB" id="A0A3B0C7N2"/>
<dbReference type="NCBIfam" id="NF001381">
    <property type="entry name" value="PRK00279.1-3"/>
    <property type="match status" value="1"/>
</dbReference>
<feature type="binding site" evidence="6">
    <location>
        <begin position="85"/>
        <end position="88"/>
    </location>
    <ligand>
        <name>AMP</name>
        <dbReference type="ChEBI" id="CHEBI:456215"/>
    </ligand>
</feature>
<organism evidence="10 11">
    <name type="scientific">Paenibacillus ginsengarvi</name>
    <dbReference type="NCBI Taxonomy" id="400777"/>
    <lineage>
        <taxon>Bacteria</taxon>
        <taxon>Bacillati</taxon>
        <taxon>Bacillota</taxon>
        <taxon>Bacilli</taxon>
        <taxon>Bacillales</taxon>
        <taxon>Paenibacillaceae</taxon>
        <taxon>Paenibacillus</taxon>
    </lineage>
</organism>
<keyword evidence="6" id="KW-0963">Cytoplasm</keyword>
<evidence type="ECO:0000259" key="9">
    <source>
        <dbReference type="Pfam" id="PF05191"/>
    </source>
</evidence>
<dbReference type="EMBL" id="RBAH01000014">
    <property type="protein sequence ID" value="RKN80578.1"/>
    <property type="molecule type" value="Genomic_DNA"/>
</dbReference>
<dbReference type="PRINTS" id="PR00094">
    <property type="entry name" value="ADENYLTKNASE"/>
</dbReference>
<dbReference type="SUPFAM" id="SSF52540">
    <property type="entry name" value="P-loop containing nucleoside triphosphate hydrolases"/>
    <property type="match status" value="1"/>
</dbReference>
<feature type="binding site" evidence="6">
    <location>
        <position position="36"/>
    </location>
    <ligand>
        <name>AMP</name>
        <dbReference type="ChEBI" id="CHEBI:456215"/>
    </ligand>
</feature>
<keyword evidence="4 6" id="KW-0418">Kinase</keyword>
<dbReference type="InterPro" id="IPR027417">
    <property type="entry name" value="P-loop_NTPase"/>
</dbReference>
<feature type="region of interest" description="NMP" evidence="6">
    <location>
        <begin position="30"/>
        <end position="59"/>
    </location>
</feature>
<feature type="binding site" evidence="6">
    <location>
        <position position="199"/>
    </location>
    <ligand>
        <name>ATP</name>
        <dbReference type="ChEBI" id="CHEBI:30616"/>
    </ligand>
</feature>
<evidence type="ECO:0000256" key="3">
    <source>
        <dbReference type="ARBA" id="ARBA00022741"/>
    </source>
</evidence>
<comment type="domain">
    <text evidence="6">Consists of three domains, a large central CORE domain and two small peripheral domains, NMPbind and LID, which undergo movements during catalysis. The LID domain closes over the site of phosphoryl transfer upon ATP binding. Assembling and dissambling the active center during each catalytic cycle provides an effective means to prevent ATP hydrolysis. Some bacteria have evolved a zinc-coordinating structure that stabilizes the LID domain.</text>
</comment>
<dbReference type="CDD" id="cd01428">
    <property type="entry name" value="ADK"/>
    <property type="match status" value="1"/>
</dbReference>
<dbReference type="NCBIfam" id="NF001380">
    <property type="entry name" value="PRK00279.1-2"/>
    <property type="match status" value="1"/>
</dbReference>
<dbReference type="UniPathway" id="UPA00588">
    <property type="reaction ID" value="UER00649"/>
</dbReference>
<evidence type="ECO:0000256" key="4">
    <source>
        <dbReference type="ARBA" id="ARBA00022777"/>
    </source>
</evidence>
<reference evidence="10 11" key="1">
    <citation type="journal article" date="2007" name="Int. J. Syst. Evol. Microbiol.">
        <title>Paenibacillus ginsengarvi sp. nov., isolated from soil from ginseng cultivation.</title>
        <authorList>
            <person name="Yoon M.H."/>
            <person name="Ten L.N."/>
            <person name="Im W.T."/>
        </authorList>
    </citation>
    <scope>NUCLEOTIDE SEQUENCE [LARGE SCALE GENOMIC DNA]</scope>
    <source>
        <strain evidence="10 11">KCTC 13059</strain>
    </source>
</reference>
<proteinExistence type="inferred from homology"/>
<dbReference type="InterPro" id="IPR007862">
    <property type="entry name" value="Adenylate_kinase_lid-dom"/>
</dbReference>
<feature type="domain" description="Adenylate kinase active site lid" evidence="9">
    <location>
        <begin position="127"/>
        <end position="162"/>
    </location>
</feature>
<dbReference type="InterPro" id="IPR006259">
    <property type="entry name" value="Adenyl_kin_sub"/>
</dbReference>
<dbReference type="PROSITE" id="PS00113">
    <property type="entry name" value="ADENYLATE_KINASE"/>
    <property type="match status" value="1"/>
</dbReference>
<feature type="binding site" evidence="6">
    <location>
        <position position="92"/>
    </location>
    <ligand>
        <name>AMP</name>
        <dbReference type="ChEBI" id="CHEBI:456215"/>
    </ligand>
</feature>
<comment type="catalytic activity">
    <reaction evidence="6 8">
        <text>AMP + ATP = 2 ADP</text>
        <dbReference type="Rhea" id="RHEA:12973"/>
        <dbReference type="ChEBI" id="CHEBI:30616"/>
        <dbReference type="ChEBI" id="CHEBI:456215"/>
        <dbReference type="ChEBI" id="CHEBI:456216"/>
        <dbReference type="EC" id="2.7.4.3"/>
    </reaction>
</comment>
<feature type="binding site" evidence="6">
    <location>
        <position position="31"/>
    </location>
    <ligand>
        <name>AMP</name>
        <dbReference type="ChEBI" id="CHEBI:456215"/>
    </ligand>
</feature>
<dbReference type="FunFam" id="3.40.50.300:FF:000106">
    <property type="entry name" value="Adenylate kinase mitochondrial"/>
    <property type="match status" value="1"/>
</dbReference>
<dbReference type="GO" id="GO:0005524">
    <property type="term" value="F:ATP binding"/>
    <property type="evidence" value="ECO:0007669"/>
    <property type="project" value="UniProtKB-UniRule"/>
</dbReference>
<comment type="function">
    <text evidence="6">Catalyzes the reversible transfer of the terminal phosphate group between ATP and AMP. Plays an important role in cellular energy homeostasis and in adenine nucleotide metabolism.</text>
</comment>
<feature type="binding site" evidence="6">
    <location>
        <begin position="10"/>
        <end position="15"/>
    </location>
    <ligand>
        <name>ATP</name>
        <dbReference type="ChEBI" id="CHEBI:30616"/>
    </ligand>
</feature>
<feature type="binding site" evidence="6">
    <location>
        <position position="160"/>
    </location>
    <ligand>
        <name>AMP</name>
        <dbReference type="ChEBI" id="CHEBI:456215"/>
    </ligand>
</feature>
<evidence type="ECO:0000256" key="1">
    <source>
        <dbReference type="ARBA" id="ARBA00022679"/>
    </source>
</evidence>
<accession>A0A3B0C7N2</accession>
<dbReference type="InterPro" id="IPR033690">
    <property type="entry name" value="Adenylat_kinase_CS"/>
</dbReference>
<dbReference type="Pfam" id="PF00406">
    <property type="entry name" value="ADK"/>
    <property type="match status" value="1"/>
</dbReference>
<feature type="binding site" evidence="6">
    <location>
        <begin position="57"/>
        <end position="59"/>
    </location>
    <ligand>
        <name>AMP</name>
        <dbReference type="ChEBI" id="CHEBI:456215"/>
    </ligand>
</feature>
<gene>
    <name evidence="6" type="primary">adk</name>
    <name evidence="10" type="ORF">D7M11_19015</name>
</gene>
<comment type="similarity">
    <text evidence="6 7">Belongs to the adenylate kinase family.</text>
</comment>
<evidence type="ECO:0000256" key="8">
    <source>
        <dbReference type="RuleBase" id="RU003331"/>
    </source>
</evidence>
<keyword evidence="5 6" id="KW-0067">ATP-binding</keyword>
<dbReference type="HAMAP" id="MF_00235">
    <property type="entry name" value="Adenylate_kinase_Adk"/>
    <property type="match status" value="1"/>
</dbReference>
<dbReference type="GO" id="GO:0004017">
    <property type="term" value="F:AMP kinase activity"/>
    <property type="evidence" value="ECO:0007669"/>
    <property type="project" value="UniProtKB-UniRule"/>
</dbReference>
<keyword evidence="11" id="KW-1185">Reference proteome</keyword>
<feature type="binding site" evidence="6">
    <location>
        <position position="130"/>
    </location>
    <ligand>
        <name>Zn(2+)</name>
        <dbReference type="ChEBI" id="CHEBI:29105"/>
        <note>structural</note>
    </ligand>
</feature>
<evidence type="ECO:0000256" key="6">
    <source>
        <dbReference type="HAMAP-Rule" id="MF_00235"/>
    </source>
</evidence>
<feature type="binding site" evidence="6">
    <location>
        <begin position="136"/>
        <end position="137"/>
    </location>
    <ligand>
        <name>ATP</name>
        <dbReference type="ChEBI" id="CHEBI:30616"/>
    </ligand>
</feature>
<comment type="subcellular location">
    <subcellularLocation>
        <location evidence="6 8">Cytoplasm</location>
    </subcellularLocation>
</comment>
<dbReference type="RefSeq" id="WP_120748833.1">
    <property type="nucleotide sequence ID" value="NZ_RBAH01000014.1"/>
</dbReference>
<dbReference type="PANTHER" id="PTHR23359">
    <property type="entry name" value="NUCLEOTIDE KINASE"/>
    <property type="match status" value="1"/>
</dbReference>
<dbReference type="OrthoDB" id="9805030at2"/>
<dbReference type="InterPro" id="IPR000850">
    <property type="entry name" value="Adenylat/UMP-CMP_kin"/>
</dbReference>
<feature type="region of interest" description="LID" evidence="6">
    <location>
        <begin position="126"/>
        <end position="163"/>
    </location>
</feature>
<dbReference type="GO" id="GO:0005737">
    <property type="term" value="C:cytoplasm"/>
    <property type="evidence" value="ECO:0007669"/>
    <property type="project" value="UniProtKB-SubCell"/>
</dbReference>
<dbReference type="GO" id="GO:0044209">
    <property type="term" value="P:AMP salvage"/>
    <property type="evidence" value="ECO:0007669"/>
    <property type="project" value="UniProtKB-UniRule"/>
</dbReference>
<dbReference type="GO" id="GO:0008270">
    <property type="term" value="F:zinc ion binding"/>
    <property type="evidence" value="ECO:0007669"/>
    <property type="project" value="UniProtKB-UniRule"/>
</dbReference>
<name>A0A3B0C7N2_9BACL</name>
<keyword evidence="6" id="KW-0862">Zinc</keyword>
<comment type="pathway">
    <text evidence="6">Purine metabolism; AMP biosynthesis via salvage pathway; AMP from ADP: step 1/1.</text>
</comment>
<feature type="binding site" evidence="6">
    <location>
        <position position="127"/>
    </location>
    <ligand>
        <name>ATP</name>
        <dbReference type="ChEBI" id="CHEBI:30616"/>
    </ligand>
</feature>
<feature type="binding site" evidence="6">
    <location>
        <position position="171"/>
    </location>
    <ligand>
        <name>AMP</name>
        <dbReference type="ChEBI" id="CHEBI:456215"/>
    </ligand>
</feature>
<keyword evidence="1 6" id="KW-0808">Transferase</keyword>
<evidence type="ECO:0000256" key="7">
    <source>
        <dbReference type="RuleBase" id="RU003330"/>
    </source>
</evidence>
<keyword evidence="3 6" id="KW-0547">Nucleotide-binding</keyword>
<keyword evidence="2 6" id="KW-0545">Nucleotide biosynthesis</keyword>
<dbReference type="NCBIfam" id="TIGR01351">
    <property type="entry name" value="adk"/>
    <property type="match status" value="1"/>
</dbReference>
<comment type="subunit">
    <text evidence="6 8">Monomer.</text>
</comment>
<dbReference type="Pfam" id="PF05191">
    <property type="entry name" value="ADK_lid"/>
    <property type="match status" value="1"/>
</dbReference>
<feature type="binding site" evidence="6">
    <location>
        <position position="153"/>
    </location>
    <ligand>
        <name>Zn(2+)</name>
        <dbReference type="ChEBI" id="CHEBI:29105"/>
        <note>structural</note>
    </ligand>
</feature>
<feature type="binding site" evidence="6">
    <location>
        <position position="133"/>
    </location>
    <ligand>
        <name>Zn(2+)</name>
        <dbReference type="ChEBI" id="CHEBI:29105"/>
        <note>structural</note>
    </ligand>
</feature>
<feature type="binding site" evidence="6">
    <location>
        <position position="150"/>
    </location>
    <ligand>
        <name>Zn(2+)</name>
        <dbReference type="ChEBI" id="CHEBI:29105"/>
        <note>structural</note>
    </ligand>
</feature>
<evidence type="ECO:0000256" key="2">
    <source>
        <dbReference type="ARBA" id="ARBA00022727"/>
    </source>
</evidence>
<evidence type="ECO:0000313" key="10">
    <source>
        <dbReference type="EMBL" id="RKN80578.1"/>
    </source>
</evidence>
<comment type="caution">
    <text evidence="10">The sequence shown here is derived from an EMBL/GenBank/DDBJ whole genome shotgun (WGS) entry which is preliminary data.</text>
</comment>
<evidence type="ECO:0000313" key="11">
    <source>
        <dbReference type="Proteomes" id="UP000282311"/>
    </source>
</evidence>
<dbReference type="EC" id="2.7.4.3" evidence="6 8"/>
<keyword evidence="6" id="KW-0479">Metal-binding</keyword>
<dbReference type="Gene3D" id="3.40.50.300">
    <property type="entry name" value="P-loop containing nucleotide triphosphate hydrolases"/>
    <property type="match status" value="1"/>
</dbReference>
<sequence length="214" mass="23582">MNIIILGLPGAGKGTQAKVIVENQSIPHISTGDLLRKAYKAKTALGELANEYMSKGELVPDDVTIGIAQQRLNEPDCGKGFLLDGFPRNLEQAEALEKYLASGGKKVDHVLYIQVDSRILLERLTGRRVCSGCGETFHLSSHPPKVMDRCDLCSGILVQREDDREVTVKERLRVNSELTNNLVHYYSERGILKIINGSRDIAEVNKDILTILGG</sequence>